<dbReference type="Pfam" id="PF10713">
    <property type="entry name" value="DUF2509"/>
    <property type="match status" value="1"/>
</dbReference>
<feature type="chain" id="PRO_5026907856" evidence="1">
    <location>
        <begin position="32"/>
        <end position="135"/>
    </location>
</feature>
<dbReference type="EMBL" id="WMJZ01000003">
    <property type="protein sequence ID" value="MTH45307.1"/>
    <property type="molecule type" value="Genomic_DNA"/>
</dbReference>
<evidence type="ECO:0000256" key="1">
    <source>
        <dbReference type="SAM" id="SignalP"/>
    </source>
</evidence>
<feature type="signal peptide" evidence="1">
    <location>
        <begin position="1"/>
        <end position="31"/>
    </location>
</feature>
<dbReference type="Proteomes" id="UP000477739">
    <property type="component" value="Unassembled WGS sequence"/>
</dbReference>
<gene>
    <name evidence="2" type="ORF">GJV78_03305</name>
</gene>
<protein>
    <submittedName>
        <fullName evidence="2">DUF2509 family protein</fullName>
    </submittedName>
</protein>
<reference evidence="2 3" key="1">
    <citation type="submission" date="2019-11" db="EMBL/GenBank/DDBJ databases">
        <title>Escherichia alba sp. nov. isolated from the gut of plastic-eating superworms Zophobas atratus.</title>
        <authorList>
            <person name="Yang Y."/>
        </authorList>
    </citation>
    <scope>NUCLEOTIDE SEQUENCE [LARGE SCALE GENOMIC DNA]</scope>
    <source>
        <strain evidence="3">BIT-B35</strain>
    </source>
</reference>
<dbReference type="NCBIfam" id="NF008569">
    <property type="entry name" value="PRK11521.1"/>
    <property type="match status" value="1"/>
</dbReference>
<dbReference type="RefSeq" id="WP_167519350.1">
    <property type="nucleotide sequence ID" value="NZ_WMJZ01000003.1"/>
</dbReference>
<dbReference type="InterPro" id="IPR019652">
    <property type="entry name" value="DUF2509"/>
</dbReference>
<proteinExistence type="predicted"/>
<comment type="caution">
    <text evidence="2">The sequence shown here is derived from an EMBL/GenBank/DDBJ whole genome shotgun (WGS) entry which is preliminary data.</text>
</comment>
<sequence>MTRQRGASSLAMVLLLLALGALLLQGTSQQAASYASRAAAESRGLQRQAAVQSALEWGRTQRWSTSDAVRCREAPTSRARVCLRLLAGGEALLMARYETAALWRLGRVDAGRILFSPRGWSDFCPLREVALCLMP</sequence>
<evidence type="ECO:0000313" key="3">
    <source>
        <dbReference type="Proteomes" id="UP000477739"/>
    </source>
</evidence>
<organism evidence="2 3">
    <name type="scientific">Intestinirhabdus alba</name>
    <dbReference type="NCBI Taxonomy" id="2899544"/>
    <lineage>
        <taxon>Bacteria</taxon>
        <taxon>Pseudomonadati</taxon>
        <taxon>Pseudomonadota</taxon>
        <taxon>Gammaproteobacteria</taxon>
        <taxon>Enterobacterales</taxon>
        <taxon>Enterobacteriaceae</taxon>
        <taxon>Intestinirhabdus</taxon>
    </lineage>
</organism>
<keyword evidence="3" id="KW-1185">Reference proteome</keyword>
<accession>A0A6L6IHC2</accession>
<dbReference type="AlphaFoldDB" id="A0A6L6IHC2"/>
<keyword evidence="1" id="KW-0732">Signal</keyword>
<name>A0A6L6IHC2_9ENTR</name>
<evidence type="ECO:0000313" key="2">
    <source>
        <dbReference type="EMBL" id="MTH45307.1"/>
    </source>
</evidence>